<feature type="transmembrane region" description="Helical" evidence="1">
    <location>
        <begin position="116"/>
        <end position="136"/>
    </location>
</feature>
<name>A0ABS5YPB0_9ACTN</name>
<evidence type="ECO:0000313" key="3">
    <source>
        <dbReference type="Proteomes" id="UP001519654"/>
    </source>
</evidence>
<dbReference type="EMBL" id="JAHKKG010000005">
    <property type="protein sequence ID" value="MBU2664896.1"/>
    <property type="molecule type" value="Genomic_DNA"/>
</dbReference>
<keyword evidence="1" id="KW-0472">Membrane</keyword>
<feature type="transmembrane region" description="Helical" evidence="1">
    <location>
        <begin position="54"/>
        <end position="76"/>
    </location>
</feature>
<keyword evidence="1" id="KW-1133">Transmembrane helix</keyword>
<feature type="transmembrane region" description="Helical" evidence="1">
    <location>
        <begin position="12"/>
        <end position="34"/>
    </location>
</feature>
<feature type="transmembrane region" description="Helical" evidence="1">
    <location>
        <begin position="148"/>
        <end position="166"/>
    </location>
</feature>
<sequence length="222" mass="22744">MTATMAGTGTSRWYRHAQVSLGVAVAAGTGLLVAGDVDPVHEMLSDAIQTVPGAVLLMVAACALASAGLWLAAGAWRTLPRPALFITLVLVWSAALVAVAFFPTNLPGTTPDMFAVVHRVGAGLMAALPPLFALLLAEQATSPRTVPLRVAGLTTLAACIAFGAMHGPSVLLGAEPFPYVGMIERILLALVLVVAGLCTWVLDGSSGATGVPRRRLDRAGVS</sequence>
<gene>
    <name evidence="2" type="ORF">KOI35_15445</name>
</gene>
<evidence type="ECO:0000313" key="2">
    <source>
        <dbReference type="EMBL" id="MBU2664896.1"/>
    </source>
</evidence>
<dbReference type="Pfam" id="PF06197">
    <property type="entry name" value="DUF998"/>
    <property type="match status" value="1"/>
</dbReference>
<keyword evidence="3" id="KW-1185">Reference proteome</keyword>
<evidence type="ECO:0000256" key="1">
    <source>
        <dbReference type="SAM" id="Phobius"/>
    </source>
</evidence>
<dbReference type="RefSeq" id="WP_215788061.1">
    <property type="nucleotide sequence ID" value="NZ_JAHKKG010000005.1"/>
</dbReference>
<dbReference type="InterPro" id="IPR009339">
    <property type="entry name" value="DUF998"/>
</dbReference>
<feature type="transmembrane region" description="Helical" evidence="1">
    <location>
        <begin position="83"/>
        <end position="104"/>
    </location>
</feature>
<protein>
    <submittedName>
        <fullName evidence="2">DUF998 domain-containing protein</fullName>
    </submittedName>
</protein>
<comment type="caution">
    <text evidence="2">The sequence shown here is derived from an EMBL/GenBank/DDBJ whole genome shotgun (WGS) entry which is preliminary data.</text>
</comment>
<organism evidence="2 3">
    <name type="scientific">Paractinoplanes bogorensis</name>
    <dbReference type="NCBI Taxonomy" id="1610840"/>
    <lineage>
        <taxon>Bacteria</taxon>
        <taxon>Bacillati</taxon>
        <taxon>Actinomycetota</taxon>
        <taxon>Actinomycetes</taxon>
        <taxon>Micromonosporales</taxon>
        <taxon>Micromonosporaceae</taxon>
        <taxon>Paractinoplanes</taxon>
    </lineage>
</organism>
<feature type="transmembrane region" description="Helical" evidence="1">
    <location>
        <begin position="186"/>
        <end position="205"/>
    </location>
</feature>
<proteinExistence type="predicted"/>
<dbReference type="Proteomes" id="UP001519654">
    <property type="component" value="Unassembled WGS sequence"/>
</dbReference>
<accession>A0ABS5YPB0</accession>
<reference evidence="2 3" key="1">
    <citation type="submission" date="2021-06" db="EMBL/GenBank/DDBJ databases">
        <title>Actinoplanes lichenicola sp. nov., and Actinoplanes ovalisporus sp. nov., isolated from lichen in Thailand.</title>
        <authorList>
            <person name="Saeng-In P."/>
            <person name="Kanchanasin P."/>
            <person name="Yuki M."/>
            <person name="Kudo T."/>
            <person name="Ohkuma M."/>
            <person name="Phongsopitanun W."/>
            <person name="Tanasupawat S."/>
        </authorList>
    </citation>
    <scope>NUCLEOTIDE SEQUENCE [LARGE SCALE GENOMIC DNA]</scope>
    <source>
        <strain evidence="2 3">NBRC 110975</strain>
    </source>
</reference>
<keyword evidence="1" id="KW-0812">Transmembrane</keyword>